<dbReference type="AlphaFoldDB" id="A0A4U0Y6A5"/>
<dbReference type="Proteomes" id="UP000309340">
    <property type="component" value="Unassembled WGS sequence"/>
</dbReference>
<feature type="region of interest" description="Disordered" evidence="1">
    <location>
        <begin position="189"/>
        <end position="219"/>
    </location>
</feature>
<name>A0A4U0Y6A5_9PEZI</name>
<gene>
    <name evidence="2" type="ORF">B0A55_00077</name>
</gene>
<protein>
    <submittedName>
        <fullName evidence="2">Uncharacterized protein</fullName>
    </submittedName>
</protein>
<dbReference type="OrthoDB" id="3842624at2759"/>
<accession>A0A4U0Y6A5</accession>
<dbReference type="EMBL" id="NAJQ01000003">
    <property type="protein sequence ID" value="TKA83803.1"/>
    <property type="molecule type" value="Genomic_DNA"/>
</dbReference>
<feature type="compositionally biased region" description="Gly residues" evidence="1">
    <location>
        <begin position="209"/>
        <end position="219"/>
    </location>
</feature>
<keyword evidence="3" id="KW-1185">Reference proteome</keyword>
<organism evidence="2 3">
    <name type="scientific">Friedmanniomyces simplex</name>
    <dbReference type="NCBI Taxonomy" id="329884"/>
    <lineage>
        <taxon>Eukaryota</taxon>
        <taxon>Fungi</taxon>
        <taxon>Dikarya</taxon>
        <taxon>Ascomycota</taxon>
        <taxon>Pezizomycotina</taxon>
        <taxon>Dothideomycetes</taxon>
        <taxon>Dothideomycetidae</taxon>
        <taxon>Mycosphaerellales</taxon>
        <taxon>Teratosphaeriaceae</taxon>
        <taxon>Friedmanniomyces</taxon>
    </lineage>
</organism>
<evidence type="ECO:0000256" key="1">
    <source>
        <dbReference type="SAM" id="MobiDB-lite"/>
    </source>
</evidence>
<proteinExistence type="predicted"/>
<comment type="caution">
    <text evidence="2">The sequence shown here is derived from an EMBL/GenBank/DDBJ whole genome shotgun (WGS) entry which is preliminary data.</text>
</comment>
<evidence type="ECO:0000313" key="3">
    <source>
        <dbReference type="Proteomes" id="UP000309340"/>
    </source>
</evidence>
<evidence type="ECO:0000313" key="2">
    <source>
        <dbReference type="EMBL" id="TKA83803.1"/>
    </source>
</evidence>
<reference evidence="2 3" key="1">
    <citation type="submission" date="2017-03" db="EMBL/GenBank/DDBJ databases">
        <title>Genomes of endolithic fungi from Antarctica.</title>
        <authorList>
            <person name="Coleine C."/>
            <person name="Masonjones S."/>
            <person name="Stajich J.E."/>
        </authorList>
    </citation>
    <scope>NUCLEOTIDE SEQUENCE [LARGE SCALE GENOMIC DNA]</scope>
    <source>
        <strain evidence="2 3">CCFEE 5184</strain>
    </source>
</reference>
<sequence length="219" mass="24557">MKPKPMRDSGHAAAKPYPEHLFLRMGFLKHDPQFRAFQHLAWELIQAQATRLKEENMSQLDDSTLTLLVDALMQKYEQRLWPYAPDKASLLKHLSHLGGGPTRGHHDVTKRVVCYEIEGRYQMERDELQEDMIDTGCEVTRQGLRRMSDLAGLLTGFFGFVQGEGGPETGLGEGELVRCVLAGREYWGDGKSGEGVPEMDEDERRLEGLVGGVGGDDGR</sequence>